<evidence type="ECO:0000313" key="3">
    <source>
        <dbReference type="Proteomes" id="UP001152797"/>
    </source>
</evidence>
<feature type="non-terminal residue" evidence="1">
    <location>
        <position position="1"/>
    </location>
</feature>
<gene>
    <name evidence="1" type="ORF">C1SCF055_LOCUS17790</name>
</gene>
<evidence type="ECO:0000313" key="2">
    <source>
        <dbReference type="EMBL" id="CAL1144213.1"/>
    </source>
</evidence>
<reference evidence="1" key="1">
    <citation type="submission" date="2022-10" db="EMBL/GenBank/DDBJ databases">
        <authorList>
            <person name="Chen Y."/>
            <person name="Dougan E. K."/>
            <person name="Chan C."/>
            <person name="Rhodes N."/>
            <person name="Thang M."/>
        </authorList>
    </citation>
    <scope>NUCLEOTIDE SEQUENCE</scope>
</reference>
<sequence length="88" mass="10321">MADALQYAPENRRMCCEVRVNLWRKGNQDLKQKRTRKVEHVQNVGSSLVDRLLKLRAYLAHVFGSVLGKLQRLTQQAWDESGWSLRLR</sequence>
<keyword evidence="3" id="KW-1185">Reference proteome</keyword>
<reference evidence="2" key="2">
    <citation type="submission" date="2024-04" db="EMBL/GenBank/DDBJ databases">
        <authorList>
            <person name="Chen Y."/>
            <person name="Shah S."/>
            <person name="Dougan E. K."/>
            <person name="Thang M."/>
            <person name="Chan C."/>
        </authorList>
    </citation>
    <scope>NUCLEOTIDE SEQUENCE [LARGE SCALE GENOMIC DNA]</scope>
</reference>
<comment type="caution">
    <text evidence="1">The sequence shown here is derived from an EMBL/GenBank/DDBJ whole genome shotgun (WGS) entry which is preliminary data.</text>
</comment>
<dbReference type="EMBL" id="CAMXCT010001521">
    <property type="protein sequence ID" value="CAI3990838.1"/>
    <property type="molecule type" value="Genomic_DNA"/>
</dbReference>
<dbReference type="Proteomes" id="UP001152797">
    <property type="component" value="Unassembled WGS sequence"/>
</dbReference>
<proteinExistence type="predicted"/>
<accession>A0A9P1CH04</accession>
<dbReference type="EMBL" id="CAMXCT020001521">
    <property type="protein sequence ID" value="CAL1144213.1"/>
    <property type="molecule type" value="Genomic_DNA"/>
</dbReference>
<dbReference type="AlphaFoldDB" id="A0A9P1CH04"/>
<organism evidence="1">
    <name type="scientific">Cladocopium goreaui</name>
    <dbReference type="NCBI Taxonomy" id="2562237"/>
    <lineage>
        <taxon>Eukaryota</taxon>
        <taxon>Sar</taxon>
        <taxon>Alveolata</taxon>
        <taxon>Dinophyceae</taxon>
        <taxon>Suessiales</taxon>
        <taxon>Symbiodiniaceae</taxon>
        <taxon>Cladocopium</taxon>
    </lineage>
</organism>
<protein>
    <submittedName>
        <fullName evidence="1">Uncharacterized protein</fullName>
    </submittedName>
</protein>
<evidence type="ECO:0000313" key="1">
    <source>
        <dbReference type="EMBL" id="CAI3990838.1"/>
    </source>
</evidence>
<dbReference type="EMBL" id="CAMXCT030001521">
    <property type="protein sequence ID" value="CAL4778150.1"/>
    <property type="molecule type" value="Genomic_DNA"/>
</dbReference>
<name>A0A9P1CH04_9DINO</name>